<organism evidence="3 4">
    <name type="scientific">Pseudodesulfovibrio senegalensis</name>
    <dbReference type="NCBI Taxonomy" id="1721087"/>
    <lineage>
        <taxon>Bacteria</taxon>
        <taxon>Pseudomonadati</taxon>
        <taxon>Thermodesulfobacteriota</taxon>
        <taxon>Desulfovibrionia</taxon>
        <taxon>Desulfovibrionales</taxon>
        <taxon>Desulfovibrionaceae</taxon>
    </lineage>
</organism>
<dbReference type="AlphaFoldDB" id="A0A6N6N644"/>
<dbReference type="EMBL" id="WAIE01000001">
    <property type="protein sequence ID" value="KAB1443218.1"/>
    <property type="molecule type" value="Genomic_DNA"/>
</dbReference>
<sequence length="384" mass="43188">MTDQNDKPRILIVDDEERVLTSLRRQLRSDFSVDICDDPRKALGMADSRPPYAVVLSDYKMPGLNGVDFLMQVKKISPETTRMMLTGYADLENAMRAVNEGHVFRFMAKPCPPDVLMSNLAEGVRQYDLITTKRVLLEQTLKGSIELMSEITSLVNPEAAARTDRVKRTVGYLCGKLDIHDVWRFEMATMLSQIGCIILPAGIMDKLLGKGDFSPEEKQMFEMHPSIGQSLISKLPRMSAIGNMVAYQLKGFDGSGTPRDNIKGEAIPIGGRILKIALDYDTHRQRNDVPSKAFKELEANSDQYDPELLYYLEGMLGVEARYQKLTLSLHDLETGMILHKDVLSSQGALLLRKSVELDKNKIDRLYMFEDKIGIVQPISVLKPS</sequence>
<reference evidence="3 4" key="1">
    <citation type="journal article" date="2017" name="Int. J. Syst. Evol. Microbiol.">
        <title>Desulfovibrio senegalensis sp. nov., a mesophilic sulfate reducer isolated from marine sediment.</title>
        <authorList>
            <person name="Thioye A."/>
            <person name="Gam Z.B.A."/>
            <person name="Mbengue M."/>
            <person name="Cayol J.L."/>
            <person name="Joseph-Bartoli M."/>
            <person name="Toure-Kane C."/>
            <person name="Labat M."/>
        </authorList>
    </citation>
    <scope>NUCLEOTIDE SEQUENCE [LARGE SCALE GENOMIC DNA]</scope>
    <source>
        <strain evidence="3 4">DSM 101509</strain>
    </source>
</reference>
<feature type="modified residue" description="4-aspartylphosphate" evidence="1">
    <location>
        <position position="58"/>
    </location>
</feature>
<gene>
    <name evidence="3" type="ORF">F8A88_02835</name>
</gene>
<dbReference type="Gene3D" id="1.10.3210.10">
    <property type="entry name" value="Hypothetical protein af1432"/>
    <property type="match status" value="1"/>
</dbReference>
<dbReference type="SMART" id="SM00448">
    <property type="entry name" value="REC"/>
    <property type="match status" value="1"/>
</dbReference>
<dbReference type="InterPro" id="IPR001789">
    <property type="entry name" value="Sig_transdc_resp-reg_receiver"/>
</dbReference>
<proteinExistence type="predicted"/>
<feature type="domain" description="Response regulatory" evidence="2">
    <location>
        <begin position="9"/>
        <end position="124"/>
    </location>
</feature>
<accession>A0A6N6N644</accession>
<dbReference type="GO" id="GO:0000160">
    <property type="term" value="P:phosphorelay signal transduction system"/>
    <property type="evidence" value="ECO:0007669"/>
    <property type="project" value="InterPro"/>
</dbReference>
<protein>
    <submittedName>
        <fullName evidence="3">Response regulator</fullName>
    </submittedName>
</protein>
<dbReference type="InterPro" id="IPR052020">
    <property type="entry name" value="Cyclic_di-GMP/3'3'-cGAMP_PDE"/>
</dbReference>
<dbReference type="CDD" id="cd17569">
    <property type="entry name" value="REC_HupR-like"/>
    <property type="match status" value="1"/>
</dbReference>
<name>A0A6N6N644_9BACT</name>
<evidence type="ECO:0000313" key="3">
    <source>
        <dbReference type="EMBL" id="KAB1443218.1"/>
    </source>
</evidence>
<evidence type="ECO:0000259" key="2">
    <source>
        <dbReference type="PROSITE" id="PS50110"/>
    </source>
</evidence>
<dbReference type="Gene3D" id="3.40.50.2300">
    <property type="match status" value="1"/>
</dbReference>
<dbReference type="PANTHER" id="PTHR45228">
    <property type="entry name" value="CYCLIC DI-GMP PHOSPHODIESTERASE TM_0186-RELATED"/>
    <property type="match status" value="1"/>
</dbReference>
<keyword evidence="1" id="KW-0597">Phosphoprotein</keyword>
<dbReference type="PROSITE" id="PS50110">
    <property type="entry name" value="RESPONSE_REGULATORY"/>
    <property type="match status" value="1"/>
</dbReference>
<dbReference type="Pfam" id="PF13487">
    <property type="entry name" value="HD_5"/>
    <property type="match status" value="1"/>
</dbReference>
<dbReference type="Pfam" id="PF00072">
    <property type="entry name" value="Response_reg"/>
    <property type="match status" value="1"/>
</dbReference>
<dbReference type="RefSeq" id="WP_151149550.1">
    <property type="nucleotide sequence ID" value="NZ_WAIE01000001.1"/>
</dbReference>
<dbReference type="InterPro" id="IPR011006">
    <property type="entry name" value="CheY-like_superfamily"/>
</dbReference>
<evidence type="ECO:0000313" key="4">
    <source>
        <dbReference type="Proteomes" id="UP000438699"/>
    </source>
</evidence>
<dbReference type="OrthoDB" id="9802066at2"/>
<dbReference type="SUPFAM" id="SSF52172">
    <property type="entry name" value="CheY-like"/>
    <property type="match status" value="1"/>
</dbReference>
<dbReference type="PANTHER" id="PTHR45228:SF8">
    <property type="entry name" value="TWO-COMPONENT RESPONSE REGULATOR-RELATED"/>
    <property type="match status" value="1"/>
</dbReference>
<keyword evidence="4" id="KW-1185">Reference proteome</keyword>
<evidence type="ECO:0000256" key="1">
    <source>
        <dbReference type="PROSITE-ProRule" id="PRU00169"/>
    </source>
</evidence>
<comment type="caution">
    <text evidence="3">The sequence shown here is derived from an EMBL/GenBank/DDBJ whole genome shotgun (WGS) entry which is preliminary data.</text>
</comment>
<dbReference type="Proteomes" id="UP000438699">
    <property type="component" value="Unassembled WGS sequence"/>
</dbReference>